<proteinExistence type="predicted"/>
<gene>
    <name evidence="1" type="ORF">K3181_14200</name>
</gene>
<dbReference type="Pfam" id="PF14412">
    <property type="entry name" value="AHH"/>
    <property type="match status" value="1"/>
</dbReference>
<dbReference type="InterPro" id="IPR032871">
    <property type="entry name" value="AHH_dom_containing"/>
</dbReference>
<comment type="caution">
    <text evidence="1">The sequence shown here is derived from an EMBL/GenBank/DDBJ whole genome shotgun (WGS) entry which is preliminary data.</text>
</comment>
<evidence type="ECO:0000313" key="1">
    <source>
        <dbReference type="EMBL" id="MBX7502589.1"/>
    </source>
</evidence>
<dbReference type="RefSeq" id="WP_221603787.1">
    <property type="nucleotide sequence ID" value="NZ_CAXPSY010000015.1"/>
</dbReference>
<dbReference type="EMBL" id="JAIGNU010000004">
    <property type="protein sequence ID" value="MBX7502589.1"/>
    <property type="molecule type" value="Genomic_DNA"/>
</dbReference>
<reference evidence="1 2" key="1">
    <citation type="submission" date="2021-08" db="EMBL/GenBank/DDBJ databases">
        <title>Comparative Genomics Analysis of the Genus Qipengyuania Reveals Extensive Genetic Diversity and Metabolic Versatility, Including the Description of Fifteen Novel Species.</title>
        <authorList>
            <person name="Liu Y."/>
        </authorList>
    </citation>
    <scope>NUCLEOTIDE SEQUENCE [LARGE SCALE GENOMIC DNA]</scope>
    <source>
        <strain evidence="1 2">YG27</strain>
    </source>
</reference>
<accession>A0ABS7JYD2</accession>
<keyword evidence="2" id="KW-1185">Reference proteome</keyword>
<organism evidence="1 2">
    <name type="scientific">Qipengyuania mesophila</name>
    <dbReference type="NCBI Taxonomy" id="2867246"/>
    <lineage>
        <taxon>Bacteria</taxon>
        <taxon>Pseudomonadati</taxon>
        <taxon>Pseudomonadota</taxon>
        <taxon>Alphaproteobacteria</taxon>
        <taxon>Sphingomonadales</taxon>
        <taxon>Erythrobacteraceae</taxon>
        <taxon>Qipengyuania</taxon>
    </lineage>
</organism>
<protein>
    <submittedName>
        <fullName evidence="1">AHH domain-containing protein</fullName>
    </submittedName>
</protein>
<name>A0ABS7JYD2_9SPHN</name>
<evidence type="ECO:0000313" key="2">
    <source>
        <dbReference type="Proteomes" id="UP000782554"/>
    </source>
</evidence>
<sequence length="162" mass="18710">MPFRAVNRRGTPQHDPALQRHHLLPRQLLGQPCFGLLFDALGRERIGFDDFRRNGLLLPAREEAARRLALPLHRGPHRAYNQMVIDRVGRIERQWSRQSLAQPRHAAETALMRLALLQRALRQRLIDERQPLRLSRKDPLGQGMDFSELDAMAEFLWGATSA</sequence>
<dbReference type="Proteomes" id="UP000782554">
    <property type="component" value="Unassembled WGS sequence"/>
</dbReference>